<dbReference type="GO" id="GO:0046872">
    <property type="term" value="F:metal ion binding"/>
    <property type="evidence" value="ECO:0007669"/>
    <property type="project" value="UniProtKB-KW"/>
</dbReference>
<protein>
    <recommendedName>
        <fullName evidence="4">Non-haem dioxygenase N-terminal domain-containing protein</fullName>
    </recommendedName>
</protein>
<keyword evidence="3" id="KW-0408">Iron</keyword>
<keyword evidence="6" id="KW-1185">Reference proteome</keyword>
<keyword evidence="1" id="KW-0479">Metal-binding</keyword>
<gene>
    <name evidence="5" type="ORF">VNO80_15632</name>
</gene>
<proteinExistence type="predicted"/>
<sequence length="184" mass="20813">MDSSYDRKAEIKVFEETKSGVKGSDSKVSVPIINLESIHNNPALHKEAITKIRSACQECGFFQVINHGISIPVIDDMINGIRRFCEQDANAKLTNACVPYFGGFDSDLLMVSWNSTRMILESEDGTRLPQNYLNGGSRSFSKRKGYNRVQKVLEEREASTRERIISGFEKLLRKEKLQHVEGLL</sequence>
<evidence type="ECO:0000256" key="3">
    <source>
        <dbReference type="ARBA" id="ARBA00023004"/>
    </source>
</evidence>
<dbReference type="Gene3D" id="2.60.120.330">
    <property type="entry name" value="B-lactam Antibiotic, Isopenicillin N Synthase, Chain"/>
    <property type="match status" value="1"/>
</dbReference>
<evidence type="ECO:0000313" key="5">
    <source>
        <dbReference type="EMBL" id="KAK7356362.1"/>
    </source>
</evidence>
<dbReference type="PANTHER" id="PTHR10209:SF884">
    <property type="entry name" value="1-AMINOCYCLOPROPANE-1-CARBOXYLATE OXIDASE HOMOLOG 1-LIKE"/>
    <property type="match status" value="1"/>
</dbReference>
<dbReference type="InterPro" id="IPR026992">
    <property type="entry name" value="DIOX_N"/>
</dbReference>
<comment type="caution">
    <text evidence="5">The sequence shown here is derived from an EMBL/GenBank/DDBJ whole genome shotgun (WGS) entry which is preliminary data.</text>
</comment>
<accession>A0AAN9MQM6</accession>
<reference evidence="5 6" key="1">
    <citation type="submission" date="2024-01" db="EMBL/GenBank/DDBJ databases">
        <title>The genomes of 5 underutilized Papilionoideae crops provide insights into root nodulation and disease resistanc.</title>
        <authorList>
            <person name="Jiang F."/>
        </authorList>
    </citation>
    <scope>NUCLEOTIDE SEQUENCE [LARGE SCALE GENOMIC DNA]</scope>
    <source>
        <strain evidence="5">JINMINGXINNONG_FW02</strain>
        <tissue evidence="5">Leaves</tissue>
    </source>
</reference>
<name>A0AAN9MQM6_PHACN</name>
<dbReference type="InterPro" id="IPR027443">
    <property type="entry name" value="IPNS-like_sf"/>
</dbReference>
<dbReference type="Proteomes" id="UP001374584">
    <property type="component" value="Unassembled WGS sequence"/>
</dbReference>
<dbReference type="EMBL" id="JAYMYR010000006">
    <property type="protein sequence ID" value="KAK7356362.1"/>
    <property type="molecule type" value="Genomic_DNA"/>
</dbReference>
<dbReference type="Pfam" id="PF14226">
    <property type="entry name" value="DIOX_N"/>
    <property type="match status" value="1"/>
</dbReference>
<evidence type="ECO:0000313" key="6">
    <source>
        <dbReference type="Proteomes" id="UP001374584"/>
    </source>
</evidence>
<keyword evidence="2" id="KW-0560">Oxidoreductase</keyword>
<evidence type="ECO:0000256" key="1">
    <source>
        <dbReference type="ARBA" id="ARBA00022723"/>
    </source>
</evidence>
<dbReference type="GO" id="GO:0016491">
    <property type="term" value="F:oxidoreductase activity"/>
    <property type="evidence" value="ECO:0007669"/>
    <property type="project" value="UniProtKB-KW"/>
</dbReference>
<dbReference type="PANTHER" id="PTHR10209">
    <property type="entry name" value="OXIDOREDUCTASE, 2OG-FE II OXYGENASE FAMILY PROTEIN"/>
    <property type="match status" value="1"/>
</dbReference>
<feature type="domain" description="Non-haem dioxygenase N-terminal" evidence="4">
    <location>
        <begin position="30"/>
        <end position="96"/>
    </location>
</feature>
<dbReference type="SUPFAM" id="SSF51197">
    <property type="entry name" value="Clavaminate synthase-like"/>
    <property type="match status" value="1"/>
</dbReference>
<dbReference type="AlphaFoldDB" id="A0AAN9MQM6"/>
<evidence type="ECO:0000256" key="2">
    <source>
        <dbReference type="ARBA" id="ARBA00023002"/>
    </source>
</evidence>
<evidence type="ECO:0000259" key="4">
    <source>
        <dbReference type="Pfam" id="PF14226"/>
    </source>
</evidence>
<organism evidence="5 6">
    <name type="scientific">Phaseolus coccineus</name>
    <name type="common">Scarlet runner bean</name>
    <name type="synonym">Phaseolus multiflorus</name>
    <dbReference type="NCBI Taxonomy" id="3886"/>
    <lineage>
        <taxon>Eukaryota</taxon>
        <taxon>Viridiplantae</taxon>
        <taxon>Streptophyta</taxon>
        <taxon>Embryophyta</taxon>
        <taxon>Tracheophyta</taxon>
        <taxon>Spermatophyta</taxon>
        <taxon>Magnoliopsida</taxon>
        <taxon>eudicotyledons</taxon>
        <taxon>Gunneridae</taxon>
        <taxon>Pentapetalae</taxon>
        <taxon>rosids</taxon>
        <taxon>fabids</taxon>
        <taxon>Fabales</taxon>
        <taxon>Fabaceae</taxon>
        <taxon>Papilionoideae</taxon>
        <taxon>50 kb inversion clade</taxon>
        <taxon>NPAAA clade</taxon>
        <taxon>indigoferoid/millettioid clade</taxon>
        <taxon>Phaseoleae</taxon>
        <taxon>Phaseolus</taxon>
    </lineage>
</organism>